<feature type="chain" id="PRO_5046894804" description="Lipoprotein" evidence="2">
    <location>
        <begin position="21"/>
        <end position="202"/>
    </location>
</feature>
<dbReference type="EMBL" id="JACRSW010000031">
    <property type="protein sequence ID" value="MBC8557701.1"/>
    <property type="molecule type" value="Genomic_DNA"/>
</dbReference>
<comment type="caution">
    <text evidence="3">The sequence shown here is derived from an EMBL/GenBank/DDBJ whole genome shotgun (WGS) entry which is preliminary data.</text>
</comment>
<dbReference type="PROSITE" id="PS51257">
    <property type="entry name" value="PROKAR_LIPOPROTEIN"/>
    <property type="match status" value="1"/>
</dbReference>
<organism evidence="3 4">
    <name type="scientific">Jutongia hominis</name>
    <dbReference type="NCBI Taxonomy" id="2763664"/>
    <lineage>
        <taxon>Bacteria</taxon>
        <taxon>Bacillati</taxon>
        <taxon>Bacillota</taxon>
        <taxon>Clostridia</taxon>
        <taxon>Lachnospirales</taxon>
        <taxon>Lachnospiraceae</taxon>
        <taxon>Jutongia</taxon>
    </lineage>
</organism>
<evidence type="ECO:0000313" key="3">
    <source>
        <dbReference type="EMBL" id="MBC8557701.1"/>
    </source>
</evidence>
<proteinExistence type="predicted"/>
<keyword evidence="2" id="KW-0732">Signal</keyword>
<evidence type="ECO:0000256" key="1">
    <source>
        <dbReference type="SAM" id="MobiDB-lite"/>
    </source>
</evidence>
<name>A0ABR7MV70_9FIRM</name>
<feature type="compositionally biased region" description="Polar residues" evidence="1">
    <location>
        <begin position="130"/>
        <end position="144"/>
    </location>
</feature>
<dbReference type="Proteomes" id="UP000637513">
    <property type="component" value="Unassembled WGS sequence"/>
</dbReference>
<reference evidence="3 4" key="1">
    <citation type="submission" date="2020-08" db="EMBL/GenBank/DDBJ databases">
        <title>Genome public.</title>
        <authorList>
            <person name="Liu C."/>
            <person name="Sun Q."/>
        </authorList>
    </citation>
    <scope>NUCLEOTIDE SEQUENCE [LARGE SCALE GENOMIC DNA]</scope>
    <source>
        <strain evidence="3 4">BX3</strain>
    </source>
</reference>
<feature type="signal peptide" evidence="2">
    <location>
        <begin position="1"/>
        <end position="20"/>
    </location>
</feature>
<protein>
    <recommendedName>
        <fullName evidence="5">Lipoprotein</fullName>
    </recommendedName>
</protein>
<evidence type="ECO:0000313" key="4">
    <source>
        <dbReference type="Proteomes" id="UP000637513"/>
    </source>
</evidence>
<keyword evidence="4" id="KW-1185">Reference proteome</keyword>
<dbReference type="RefSeq" id="WP_249305019.1">
    <property type="nucleotide sequence ID" value="NZ_JACRSW010000031.1"/>
</dbReference>
<accession>A0ABR7MV70</accession>
<evidence type="ECO:0008006" key="5">
    <source>
        <dbReference type="Google" id="ProtNLM"/>
    </source>
</evidence>
<sequence length="202" mass="20991">MRRKYVALTLGLVMTGMLLGGCGNSKDTGSTADIASSKDAAASSSPSTDQKSSDKKDENTVYGKITKADGNTITYEVLERQDNGAMPQGSKAPDGASKPEGTPPAKPEGSANPQASGAPQGKDDKGKGGFSSTGETQTFTVSDDTTVKIVTMKDGSADSSDGSVSDLTKGTMIRIQYTDSSKKTIKEVDASKMDDNKQSDRK</sequence>
<evidence type="ECO:0000256" key="2">
    <source>
        <dbReference type="SAM" id="SignalP"/>
    </source>
</evidence>
<feature type="region of interest" description="Disordered" evidence="1">
    <location>
        <begin position="179"/>
        <end position="202"/>
    </location>
</feature>
<feature type="compositionally biased region" description="Low complexity" evidence="1">
    <location>
        <begin position="30"/>
        <end position="50"/>
    </location>
</feature>
<gene>
    <name evidence="3" type="ORF">H8700_08275</name>
</gene>
<feature type="compositionally biased region" description="Basic and acidic residues" evidence="1">
    <location>
        <begin position="180"/>
        <end position="202"/>
    </location>
</feature>
<feature type="region of interest" description="Disordered" evidence="1">
    <location>
        <begin position="23"/>
        <end position="146"/>
    </location>
</feature>